<reference evidence="11 12" key="1">
    <citation type="journal article" date="2023" name="bioRxiv">
        <title>Genome report: Whole genome sequence and annotation of Penstemon davidsonii.</title>
        <authorList>
            <person name="Ostevik K.L."/>
            <person name="Alabady M."/>
            <person name="Zhang M."/>
            <person name="Rausher M.D."/>
        </authorList>
    </citation>
    <scope>NUCLEOTIDE SEQUENCE [LARGE SCALE GENOMIC DNA]</scope>
    <source>
        <strain evidence="11">DNT005</strain>
        <tissue evidence="11">Whole leaf</tissue>
    </source>
</reference>
<name>A0ABR0DAJ3_9LAMI</name>
<evidence type="ECO:0000256" key="8">
    <source>
        <dbReference type="ARBA" id="ARBA00023242"/>
    </source>
</evidence>
<evidence type="ECO:0000256" key="5">
    <source>
        <dbReference type="ARBA" id="ARBA00022833"/>
    </source>
</evidence>
<proteinExistence type="predicted"/>
<keyword evidence="2" id="KW-0479">Metal-binding</keyword>
<dbReference type="Pfam" id="PF00643">
    <property type="entry name" value="zf-B_box"/>
    <property type="match status" value="1"/>
</dbReference>
<keyword evidence="12" id="KW-1185">Reference proteome</keyword>
<dbReference type="CDD" id="cd19821">
    <property type="entry name" value="Bbox1_BBX-like"/>
    <property type="match status" value="2"/>
</dbReference>
<comment type="subcellular location">
    <subcellularLocation>
        <location evidence="1">Nucleus</location>
    </subcellularLocation>
</comment>
<dbReference type="PANTHER" id="PTHR31832:SF52">
    <property type="entry name" value="B-BOX ZINC FINGER PROTEIN 21"/>
    <property type="match status" value="1"/>
</dbReference>
<keyword evidence="5" id="KW-0862">Zinc</keyword>
<dbReference type="InterPro" id="IPR051979">
    <property type="entry name" value="B-box_zinc_finger"/>
</dbReference>
<feature type="domain" description="B box-type" evidence="10">
    <location>
        <begin position="1"/>
        <end position="47"/>
    </location>
</feature>
<evidence type="ECO:0000313" key="12">
    <source>
        <dbReference type="Proteomes" id="UP001291926"/>
    </source>
</evidence>
<keyword evidence="4 9" id="KW-0863">Zinc-finger</keyword>
<evidence type="ECO:0000256" key="7">
    <source>
        <dbReference type="ARBA" id="ARBA00023163"/>
    </source>
</evidence>
<dbReference type="InterPro" id="IPR049808">
    <property type="entry name" value="CONSTANS-like_Bbox1"/>
</dbReference>
<evidence type="ECO:0000256" key="6">
    <source>
        <dbReference type="ARBA" id="ARBA00023015"/>
    </source>
</evidence>
<keyword evidence="3" id="KW-0677">Repeat</keyword>
<evidence type="ECO:0000256" key="2">
    <source>
        <dbReference type="ARBA" id="ARBA00022723"/>
    </source>
</evidence>
<comment type="caution">
    <text evidence="11">The sequence shown here is derived from an EMBL/GenBank/DDBJ whole genome shotgun (WGS) entry which is preliminary data.</text>
</comment>
<evidence type="ECO:0000256" key="3">
    <source>
        <dbReference type="ARBA" id="ARBA00022737"/>
    </source>
</evidence>
<dbReference type="Proteomes" id="UP001291926">
    <property type="component" value="Unassembled WGS sequence"/>
</dbReference>
<evidence type="ECO:0000256" key="4">
    <source>
        <dbReference type="ARBA" id="ARBA00022771"/>
    </source>
</evidence>
<evidence type="ECO:0000256" key="1">
    <source>
        <dbReference type="ARBA" id="ARBA00004123"/>
    </source>
</evidence>
<keyword evidence="6" id="KW-0805">Transcription regulation</keyword>
<evidence type="ECO:0000256" key="9">
    <source>
        <dbReference type="PROSITE-ProRule" id="PRU00024"/>
    </source>
</evidence>
<feature type="domain" description="B box-type" evidence="10">
    <location>
        <begin position="53"/>
        <end position="99"/>
    </location>
</feature>
<evidence type="ECO:0000313" key="11">
    <source>
        <dbReference type="EMBL" id="KAK4485861.1"/>
    </source>
</evidence>
<dbReference type="EMBL" id="JAYDYQ010002533">
    <property type="protein sequence ID" value="KAK4485861.1"/>
    <property type="molecule type" value="Genomic_DNA"/>
</dbReference>
<evidence type="ECO:0000259" key="10">
    <source>
        <dbReference type="PROSITE" id="PS50119"/>
    </source>
</evidence>
<keyword evidence="7" id="KW-0804">Transcription</keyword>
<sequence>MKAQCDACCTKTASVFCYVEEKALCSSCDHNIHNENSLARGHQRISFSYPVPKQIPICDICQETKAFIFCKEHRSILCRTCDISFHSNDITKKHTRFILTGAKLSTVENQAAVESGGSTSSSINPKEMAHGTQVEGIPNMSSDDPYGLCKVVGIKDLSKLP</sequence>
<gene>
    <name evidence="11" type="ORF">RD792_008509</name>
</gene>
<dbReference type="PROSITE" id="PS50119">
    <property type="entry name" value="ZF_BBOX"/>
    <property type="match status" value="2"/>
</dbReference>
<dbReference type="PANTHER" id="PTHR31832">
    <property type="entry name" value="B-BOX ZINC FINGER PROTEIN 22"/>
    <property type="match status" value="1"/>
</dbReference>
<dbReference type="SMART" id="SM00336">
    <property type="entry name" value="BBOX"/>
    <property type="match status" value="2"/>
</dbReference>
<protein>
    <recommendedName>
        <fullName evidence="10">B box-type domain-containing protein</fullName>
    </recommendedName>
</protein>
<organism evidence="11 12">
    <name type="scientific">Penstemon davidsonii</name>
    <dbReference type="NCBI Taxonomy" id="160366"/>
    <lineage>
        <taxon>Eukaryota</taxon>
        <taxon>Viridiplantae</taxon>
        <taxon>Streptophyta</taxon>
        <taxon>Embryophyta</taxon>
        <taxon>Tracheophyta</taxon>
        <taxon>Spermatophyta</taxon>
        <taxon>Magnoliopsida</taxon>
        <taxon>eudicotyledons</taxon>
        <taxon>Gunneridae</taxon>
        <taxon>Pentapetalae</taxon>
        <taxon>asterids</taxon>
        <taxon>lamiids</taxon>
        <taxon>Lamiales</taxon>
        <taxon>Plantaginaceae</taxon>
        <taxon>Cheloneae</taxon>
        <taxon>Penstemon</taxon>
    </lineage>
</organism>
<keyword evidence="8" id="KW-0539">Nucleus</keyword>
<accession>A0ABR0DAJ3</accession>
<dbReference type="InterPro" id="IPR000315">
    <property type="entry name" value="Znf_B-box"/>
</dbReference>
<dbReference type="Gene3D" id="3.30.160.60">
    <property type="entry name" value="Classic Zinc Finger"/>
    <property type="match status" value="1"/>
</dbReference>